<dbReference type="PANTHER" id="PTHR43065">
    <property type="entry name" value="SENSOR HISTIDINE KINASE"/>
    <property type="match status" value="1"/>
</dbReference>
<dbReference type="InterPro" id="IPR004358">
    <property type="entry name" value="Sig_transdc_His_kin-like_C"/>
</dbReference>
<dbReference type="Gene3D" id="3.30.565.10">
    <property type="entry name" value="Histidine kinase-like ATPase, C-terminal domain"/>
    <property type="match status" value="1"/>
</dbReference>
<evidence type="ECO:0000256" key="3">
    <source>
        <dbReference type="ARBA" id="ARBA00022553"/>
    </source>
</evidence>
<dbReference type="SUPFAM" id="SSF55874">
    <property type="entry name" value="ATPase domain of HSP90 chaperone/DNA topoisomerase II/histidine kinase"/>
    <property type="match status" value="1"/>
</dbReference>
<dbReference type="NCBIfam" id="TIGR00229">
    <property type="entry name" value="sensory_box"/>
    <property type="match status" value="3"/>
</dbReference>
<dbReference type="PROSITE" id="PS50109">
    <property type="entry name" value="HIS_KIN"/>
    <property type="match status" value="1"/>
</dbReference>
<keyword evidence="13" id="KW-1185">Reference proteome</keyword>
<accession>A0A7Z2ZPH3</accession>
<feature type="domain" description="Histidine kinase" evidence="9">
    <location>
        <begin position="402"/>
        <end position="604"/>
    </location>
</feature>
<dbReference type="CDD" id="cd00130">
    <property type="entry name" value="PAS"/>
    <property type="match status" value="3"/>
</dbReference>
<evidence type="ECO:0000259" key="10">
    <source>
        <dbReference type="PROSITE" id="PS50112"/>
    </source>
</evidence>
<evidence type="ECO:0000256" key="5">
    <source>
        <dbReference type="ARBA" id="ARBA00022741"/>
    </source>
</evidence>
<feature type="domain" description="PAS" evidence="10">
    <location>
        <begin position="139"/>
        <end position="209"/>
    </location>
</feature>
<dbReference type="CDD" id="cd00082">
    <property type="entry name" value="HisKA"/>
    <property type="match status" value="1"/>
</dbReference>
<dbReference type="InterPro" id="IPR003594">
    <property type="entry name" value="HATPase_dom"/>
</dbReference>
<dbReference type="AlphaFoldDB" id="A0A7Z2ZPH3"/>
<dbReference type="EMBL" id="CP051680">
    <property type="protein sequence ID" value="QJD87383.1"/>
    <property type="molecule type" value="Genomic_DNA"/>
</dbReference>
<comment type="catalytic activity">
    <reaction evidence="1">
        <text>ATP + protein L-histidine = ADP + protein N-phospho-L-histidine.</text>
        <dbReference type="EC" id="2.7.13.3"/>
    </reaction>
</comment>
<proteinExistence type="predicted"/>
<evidence type="ECO:0000256" key="7">
    <source>
        <dbReference type="ARBA" id="ARBA00022840"/>
    </source>
</evidence>
<feature type="domain" description="PAS" evidence="10">
    <location>
        <begin position="19"/>
        <end position="60"/>
    </location>
</feature>
<dbReference type="InterPro" id="IPR035965">
    <property type="entry name" value="PAS-like_dom_sf"/>
</dbReference>
<dbReference type="PROSITE" id="PS50112">
    <property type="entry name" value="PAS"/>
    <property type="match status" value="2"/>
</dbReference>
<sequence length="605" mass="68476">MTINNNNLLSDVRNKLLVLDSFLNLTSDAVYVIDTAGKVLEVNKKFEEFHGWTRDEIIGNEMPLSPEERIKALQVFERIAKGEKVTVIEAKKITKSGGAFYTDVTISPVNDADGALIALIVIERDITCRKLAEEKIRESEERYRVLVECSPEPIVVHQGFVVVFVNPAAVRLIGANHPDEIIGQRIERFVHPDDRQSLADDVHKFLNEGKVPERKEERLIRLDGEIIYVDSTMVQIVFQGVKSVQLLCRDITDRKKAVSELEVKEREYSRVLQLSPEPIILHQAGIVTFINNRGIKLLRGSGPQDFVGYPVIDFFCSSYLPLILERMEKVVQTNDYMDFIEMKIKCLDGEIVDVEVSSVCVHRHIGHPIVQVVIRDLTERKKTEEMIRRSDKLSIAGELAAGVAHEIRNPLTSLRGFMQLLREKNTDYVDIMLGEIDRINDIVNEFIGMAKPQTMHFVVCDLRDLIEQVLVFMQPQATMFNVQMNLTLLSPRFSIECEPNQIKQVFMNVLKNAIEAMPNGGMVEITIYMKDQDTIATKIADQGVGIPADRMERIGEPFFSLKESGTGLGLMICHRIVEAHKGKIEIRSIVNVGTTMEVELPVNKG</sequence>
<dbReference type="SMART" id="SM00387">
    <property type="entry name" value="HATPase_c"/>
    <property type="match status" value="1"/>
</dbReference>
<keyword evidence="8" id="KW-0902">Two-component regulatory system</keyword>
<evidence type="ECO:0000313" key="13">
    <source>
        <dbReference type="Proteomes" id="UP000502248"/>
    </source>
</evidence>
<dbReference type="EC" id="2.7.13.3" evidence="2"/>
<keyword evidence="3" id="KW-0597">Phosphoprotein</keyword>
<gene>
    <name evidence="12" type="ORF">HH215_32200</name>
</gene>
<evidence type="ECO:0000256" key="6">
    <source>
        <dbReference type="ARBA" id="ARBA00022777"/>
    </source>
</evidence>
<evidence type="ECO:0000313" key="12">
    <source>
        <dbReference type="EMBL" id="QJD87383.1"/>
    </source>
</evidence>
<keyword evidence="5" id="KW-0547">Nucleotide-binding</keyword>
<evidence type="ECO:0000256" key="2">
    <source>
        <dbReference type="ARBA" id="ARBA00012438"/>
    </source>
</evidence>
<dbReference type="InterPro" id="IPR005467">
    <property type="entry name" value="His_kinase_dom"/>
</dbReference>
<dbReference type="InterPro" id="IPR001610">
    <property type="entry name" value="PAC"/>
</dbReference>
<dbReference type="RefSeq" id="WP_169283627.1">
    <property type="nucleotide sequence ID" value="NZ_CP051680.1"/>
</dbReference>
<dbReference type="SUPFAM" id="SSF47384">
    <property type="entry name" value="Homodimeric domain of signal transducing histidine kinase"/>
    <property type="match status" value="1"/>
</dbReference>
<dbReference type="SMART" id="SM00388">
    <property type="entry name" value="HisKA"/>
    <property type="match status" value="1"/>
</dbReference>
<dbReference type="GO" id="GO:0000155">
    <property type="term" value="F:phosphorelay sensor kinase activity"/>
    <property type="evidence" value="ECO:0007669"/>
    <property type="project" value="InterPro"/>
</dbReference>
<dbReference type="PROSITE" id="PS50113">
    <property type="entry name" value="PAC"/>
    <property type="match status" value="1"/>
</dbReference>
<dbReference type="SMART" id="SM00086">
    <property type="entry name" value="PAC"/>
    <property type="match status" value="3"/>
</dbReference>
<dbReference type="Pfam" id="PF13426">
    <property type="entry name" value="PAS_9"/>
    <property type="match status" value="3"/>
</dbReference>
<protein>
    <recommendedName>
        <fullName evidence="2">histidine kinase</fullName>
        <ecNumber evidence="2">2.7.13.3</ecNumber>
    </recommendedName>
</protein>
<dbReference type="InterPro" id="IPR036097">
    <property type="entry name" value="HisK_dim/P_sf"/>
</dbReference>
<dbReference type="GO" id="GO:0005524">
    <property type="term" value="F:ATP binding"/>
    <property type="evidence" value="ECO:0007669"/>
    <property type="project" value="UniProtKB-KW"/>
</dbReference>
<keyword evidence="4" id="KW-0808">Transferase</keyword>
<name>A0A7Z2ZPH3_9BACL</name>
<dbReference type="PRINTS" id="PR00344">
    <property type="entry name" value="BCTRLSENSOR"/>
</dbReference>
<organism evidence="12 13">
    <name type="scientific">Cohnella herbarum</name>
    <dbReference type="NCBI Taxonomy" id="2728023"/>
    <lineage>
        <taxon>Bacteria</taxon>
        <taxon>Bacillati</taxon>
        <taxon>Bacillota</taxon>
        <taxon>Bacilli</taxon>
        <taxon>Bacillales</taxon>
        <taxon>Paenibacillaceae</taxon>
        <taxon>Cohnella</taxon>
    </lineage>
</organism>
<dbReference type="Gene3D" id="3.30.450.20">
    <property type="entry name" value="PAS domain"/>
    <property type="match status" value="3"/>
</dbReference>
<evidence type="ECO:0000259" key="9">
    <source>
        <dbReference type="PROSITE" id="PS50109"/>
    </source>
</evidence>
<keyword evidence="6" id="KW-0418">Kinase</keyword>
<dbReference type="SMART" id="SM00091">
    <property type="entry name" value="PAS"/>
    <property type="match status" value="3"/>
</dbReference>
<evidence type="ECO:0000256" key="1">
    <source>
        <dbReference type="ARBA" id="ARBA00000085"/>
    </source>
</evidence>
<dbReference type="Pfam" id="PF02518">
    <property type="entry name" value="HATPase_c"/>
    <property type="match status" value="1"/>
</dbReference>
<dbReference type="InterPro" id="IPR000700">
    <property type="entry name" value="PAS-assoc_C"/>
</dbReference>
<dbReference type="InterPro" id="IPR000014">
    <property type="entry name" value="PAS"/>
</dbReference>
<reference evidence="12 13" key="1">
    <citation type="submission" date="2020-04" db="EMBL/GenBank/DDBJ databases">
        <title>Genome sequencing of novel species.</title>
        <authorList>
            <person name="Heo J."/>
            <person name="Kim S.-J."/>
            <person name="Kim J.-S."/>
            <person name="Hong S.-B."/>
            <person name="Kwon S.-W."/>
        </authorList>
    </citation>
    <scope>NUCLEOTIDE SEQUENCE [LARGE SCALE GENOMIC DNA]</scope>
    <source>
        <strain evidence="12 13">MFER-1</strain>
    </source>
</reference>
<feature type="domain" description="PAC" evidence="11">
    <location>
        <begin position="86"/>
        <end position="138"/>
    </location>
</feature>
<dbReference type="Proteomes" id="UP000502248">
    <property type="component" value="Chromosome"/>
</dbReference>
<dbReference type="PANTHER" id="PTHR43065:SF10">
    <property type="entry name" value="PEROXIDE STRESS-ACTIVATED HISTIDINE KINASE MAK3"/>
    <property type="match status" value="1"/>
</dbReference>
<evidence type="ECO:0000259" key="11">
    <source>
        <dbReference type="PROSITE" id="PS50113"/>
    </source>
</evidence>
<dbReference type="InterPro" id="IPR036890">
    <property type="entry name" value="HATPase_C_sf"/>
</dbReference>
<dbReference type="Pfam" id="PF00512">
    <property type="entry name" value="HisKA"/>
    <property type="match status" value="1"/>
</dbReference>
<dbReference type="SUPFAM" id="SSF55785">
    <property type="entry name" value="PYP-like sensor domain (PAS domain)"/>
    <property type="match status" value="3"/>
</dbReference>
<dbReference type="Gene3D" id="1.10.287.130">
    <property type="match status" value="1"/>
</dbReference>
<keyword evidence="7" id="KW-0067">ATP-binding</keyword>
<evidence type="ECO:0000256" key="4">
    <source>
        <dbReference type="ARBA" id="ARBA00022679"/>
    </source>
</evidence>
<evidence type="ECO:0000256" key="8">
    <source>
        <dbReference type="ARBA" id="ARBA00023012"/>
    </source>
</evidence>
<dbReference type="KEGG" id="cheb:HH215_32200"/>
<dbReference type="InterPro" id="IPR003661">
    <property type="entry name" value="HisK_dim/P_dom"/>
</dbReference>